<dbReference type="RefSeq" id="WP_016455680.1">
    <property type="nucleotide sequence ID" value="NZ_KE150269.1"/>
</dbReference>
<keyword evidence="1" id="KW-1133">Transmembrane helix</keyword>
<organism evidence="3 4">
    <name type="scientific">Propionimicrobium lymphophilum ACS-093-V-SCH5</name>
    <dbReference type="NCBI Taxonomy" id="883161"/>
    <lineage>
        <taxon>Bacteria</taxon>
        <taxon>Bacillati</taxon>
        <taxon>Actinomycetota</taxon>
        <taxon>Actinomycetes</taxon>
        <taxon>Propionibacteriales</taxon>
        <taxon>Propionibacteriaceae</taxon>
        <taxon>Propionimicrobium</taxon>
    </lineage>
</organism>
<dbReference type="OrthoDB" id="2680086at2"/>
<keyword evidence="4" id="KW-1185">Reference proteome</keyword>
<keyword evidence="1" id="KW-0812">Transmembrane</keyword>
<evidence type="ECO:0000256" key="1">
    <source>
        <dbReference type="SAM" id="Phobius"/>
    </source>
</evidence>
<feature type="transmembrane region" description="Helical" evidence="1">
    <location>
        <begin position="266"/>
        <end position="292"/>
    </location>
</feature>
<dbReference type="InterPro" id="IPR003675">
    <property type="entry name" value="Rce1/LyrA-like_dom"/>
</dbReference>
<sequence>MIFTAPLQTPEPGVNYTRVLARDDDAGVTNKSLVGLLCVFFGYLVVVMAVAYVVVSLGWLLRGRPGTLAEFASYAMHYEYPEGLLGSHLGLATMTLICFGVVYWIHRVRPRWLVSVQPGMRWRYLLACLLVACLALNAIYWLSRIGQPFQVNLPSNASLWFAFILIASPLQAAGEEFVFRGYLMQSVGTFARSPWVSVAFSAAIFAMMHGSQNLPLFVDRLGFGLLAGGLVVLTGGLEAAIAAHVINNVFSFGYATLTGTLTQAHAISVSSWTTTGWDLAAYAITFAGCWFVGKKMNVARKTPNFVSGAKTV</sequence>
<gene>
    <name evidence="3" type="ORF">HMPREF9306_00842</name>
</gene>
<feature type="transmembrane region" description="Helical" evidence="1">
    <location>
        <begin position="82"/>
        <end position="104"/>
    </location>
</feature>
<feature type="transmembrane region" description="Helical" evidence="1">
    <location>
        <begin position="33"/>
        <end position="61"/>
    </location>
</feature>
<dbReference type="HOGENOM" id="CLU_052492_1_1_11"/>
<protein>
    <recommendedName>
        <fullName evidence="2">CAAX prenyl protease 2/Lysostaphin resistance protein A-like domain-containing protein</fullName>
    </recommendedName>
</protein>
<feature type="transmembrane region" description="Helical" evidence="1">
    <location>
        <begin position="124"/>
        <end position="143"/>
    </location>
</feature>
<dbReference type="AlphaFoldDB" id="S2W4V9"/>
<accession>S2W4V9</accession>
<dbReference type="STRING" id="883161.HMPREF9306_00842"/>
<dbReference type="Pfam" id="PF02517">
    <property type="entry name" value="Rce1-like"/>
    <property type="match status" value="1"/>
</dbReference>
<reference evidence="3 4" key="1">
    <citation type="submission" date="2013-04" db="EMBL/GenBank/DDBJ databases">
        <title>The Genome Sequence of Propionimicrobium lymphophilum ACS-093-V-SCH5.</title>
        <authorList>
            <consortium name="The Broad Institute Genomics Platform"/>
            <person name="Earl A."/>
            <person name="Ward D."/>
            <person name="Feldgarden M."/>
            <person name="Gevers D."/>
            <person name="Saerens B."/>
            <person name="Vaneechoutte M."/>
            <person name="Walker B."/>
            <person name="Young S."/>
            <person name="Zeng Q."/>
            <person name="Gargeya S."/>
            <person name="Fitzgerald M."/>
            <person name="Haas B."/>
            <person name="Abouelleil A."/>
            <person name="Allen A.W."/>
            <person name="Alvarado L."/>
            <person name="Arachchi H.M."/>
            <person name="Berlin A.M."/>
            <person name="Chapman S.B."/>
            <person name="Gainer-Dewar J."/>
            <person name="Goldberg J."/>
            <person name="Griggs A."/>
            <person name="Gujja S."/>
            <person name="Hansen M."/>
            <person name="Howarth C."/>
            <person name="Imamovic A."/>
            <person name="Ireland A."/>
            <person name="Larimer J."/>
            <person name="McCowan C."/>
            <person name="Murphy C."/>
            <person name="Pearson M."/>
            <person name="Poon T.W."/>
            <person name="Priest M."/>
            <person name="Roberts A."/>
            <person name="Saif S."/>
            <person name="Shea T."/>
            <person name="Sisk P."/>
            <person name="Sykes S."/>
            <person name="Wortman J."/>
            <person name="Nusbaum C."/>
            <person name="Birren B."/>
        </authorList>
    </citation>
    <scope>NUCLEOTIDE SEQUENCE [LARGE SCALE GENOMIC DNA]</scope>
    <source>
        <strain evidence="3 4">ACS-093-V-SCH5</strain>
    </source>
</reference>
<feature type="transmembrane region" description="Helical" evidence="1">
    <location>
        <begin position="194"/>
        <end position="211"/>
    </location>
</feature>
<keyword evidence="1" id="KW-0472">Membrane</keyword>
<comment type="caution">
    <text evidence="3">The sequence shown here is derived from an EMBL/GenBank/DDBJ whole genome shotgun (WGS) entry which is preliminary data.</text>
</comment>
<feature type="transmembrane region" description="Helical" evidence="1">
    <location>
        <begin position="155"/>
        <end position="174"/>
    </location>
</feature>
<feature type="transmembrane region" description="Helical" evidence="1">
    <location>
        <begin position="223"/>
        <end position="246"/>
    </location>
</feature>
<evidence type="ECO:0000259" key="2">
    <source>
        <dbReference type="Pfam" id="PF02517"/>
    </source>
</evidence>
<feature type="domain" description="CAAX prenyl protease 2/Lysostaphin resistance protein A-like" evidence="2">
    <location>
        <begin position="159"/>
        <end position="250"/>
    </location>
</feature>
<evidence type="ECO:0000313" key="3">
    <source>
        <dbReference type="EMBL" id="EPD33305.1"/>
    </source>
</evidence>
<dbReference type="EMBL" id="AGZR01000005">
    <property type="protein sequence ID" value="EPD33305.1"/>
    <property type="molecule type" value="Genomic_DNA"/>
</dbReference>
<dbReference type="PATRIC" id="fig|883161.3.peg.840"/>
<proteinExistence type="predicted"/>
<dbReference type="Proteomes" id="UP000014417">
    <property type="component" value="Unassembled WGS sequence"/>
</dbReference>
<dbReference type="GO" id="GO:0080120">
    <property type="term" value="P:CAAX-box protein maturation"/>
    <property type="evidence" value="ECO:0007669"/>
    <property type="project" value="UniProtKB-ARBA"/>
</dbReference>
<dbReference type="GO" id="GO:0004175">
    <property type="term" value="F:endopeptidase activity"/>
    <property type="evidence" value="ECO:0007669"/>
    <property type="project" value="UniProtKB-ARBA"/>
</dbReference>
<name>S2W4V9_9ACTN</name>
<evidence type="ECO:0000313" key="4">
    <source>
        <dbReference type="Proteomes" id="UP000014417"/>
    </source>
</evidence>